<evidence type="ECO:0000259" key="4">
    <source>
        <dbReference type="Pfam" id="PF01755"/>
    </source>
</evidence>
<organism evidence="5 6">
    <name type="scientific">Folsomia candida</name>
    <name type="common">Springtail</name>
    <dbReference type="NCBI Taxonomy" id="158441"/>
    <lineage>
        <taxon>Eukaryota</taxon>
        <taxon>Metazoa</taxon>
        <taxon>Ecdysozoa</taxon>
        <taxon>Arthropoda</taxon>
        <taxon>Hexapoda</taxon>
        <taxon>Collembola</taxon>
        <taxon>Entomobryomorpha</taxon>
        <taxon>Isotomoidea</taxon>
        <taxon>Isotomidae</taxon>
        <taxon>Proisotominae</taxon>
        <taxon>Folsomia</taxon>
    </lineage>
</organism>
<keyword evidence="3 5" id="KW-0808">Transferase</keyword>
<dbReference type="PANTHER" id="PTHR10730:SF53">
    <property type="entry name" value="GLYCOSYLTRANSFERASE 25 FAMILY MEMBER"/>
    <property type="match status" value="1"/>
</dbReference>
<comment type="caution">
    <text evidence="5">The sequence shown here is derived from an EMBL/GenBank/DDBJ whole genome shotgun (WGS) entry which is preliminary data.</text>
</comment>
<dbReference type="EMBL" id="LNIX01000063">
    <property type="protein sequence ID" value="OXA37178.1"/>
    <property type="molecule type" value="Genomic_DNA"/>
</dbReference>
<comment type="similarity">
    <text evidence="1">Belongs to the glycosyltransferase 25 family.</text>
</comment>
<evidence type="ECO:0000256" key="3">
    <source>
        <dbReference type="ARBA" id="ARBA00022679"/>
    </source>
</evidence>
<dbReference type="OrthoDB" id="47375at2759"/>
<evidence type="ECO:0000313" key="5">
    <source>
        <dbReference type="EMBL" id="OXA37178.1"/>
    </source>
</evidence>
<evidence type="ECO:0000256" key="1">
    <source>
        <dbReference type="ARBA" id="ARBA00006721"/>
    </source>
</evidence>
<dbReference type="STRING" id="158441.A0A226CXB7"/>
<gene>
    <name evidence="5" type="ORF">Fcan01_28036</name>
</gene>
<proteinExistence type="inferred from homology"/>
<name>A0A226CXB7_FOLCA</name>
<dbReference type="PANTHER" id="PTHR10730">
    <property type="entry name" value="PROCOLLAGEN-LYSINE,2-OXOGLUTARATE 5-DIOXYGENASE/GLYCOSYLTRANSFERASE 25 FAMILY MEMBER"/>
    <property type="match status" value="1"/>
</dbReference>
<feature type="domain" description="Glycosyl transferase family 25" evidence="4">
    <location>
        <begin position="1"/>
        <end position="102"/>
    </location>
</feature>
<accession>A0A226CXB7</accession>
<dbReference type="Pfam" id="PF01755">
    <property type="entry name" value="Glyco_transf_25"/>
    <property type="match status" value="1"/>
</dbReference>
<dbReference type="InterPro" id="IPR050757">
    <property type="entry name" value="Collagen_mod_GT25"/>
</dbReference>
<dbReference type="OMA" id="GEEHYIS"/>
<dbReference type="Proteomes" id="UP000198287">
    <property type="component" value="Unassembled WGS sequence"/>
</dbReference>
<protein>
    <submittedName>
        <fullName evidence="5">Glycosyltransferase 25 family member</fullName>
    </submittedName>
</protein>
<reference evidence="5 6" key="1">
    <citation type="submission" date="2015-12" db="EMBL/GenBank/DDBJ databases">
        <title>The genome of Folsomia candida.</title>
        <authorList>
            <person name="Faddeeva A."/>
            <person name="Derks M.F."/>
            <person name="Anvar Y."/>
            <person name="Smit S."/>
            <person name="Van Straalen N."/>
            <person name="Roelofs D."/>
        </authorList>
    </citation>
    <scope>NUCLEOTIDE SEQUENCE [LARGE SCALE GENOMIC DNA]</scope>
    <source>
        <strain evidence="5 6">VU population</strain>
        <tissue evidence="5">Whole body</tissue>
    </source>
</reference>
<keyword evidence="6" id="KW-1185">Reference proteome</keyword>
<keyword evidence="2" id="KW-0328">Glycosyltransferase</keyword>
<sequence>MVKFHVNTALILEDDVRFEPYFVYQVQRVFEETSNIFLDWDLMQVYLGRKRSQNAKEPWVENSQYLVHVDYSYWTLGYALTLRGAKKLLAANPLEKLVPVDEYFPIMFDKSNNMTWKMAYEKRDLKAFSVEPLLMYPTHYTNEPGYISDTERSSILFQPNCTLKRDEL</sequence>
<evidence type="ECO:0000256" key="2">
    <source>
        <dbReference type="ARBA" id="ARBA00022676"/>
    </source>
</evidence>
<dbReference type="InterPro" id="IPR002654">
    <property type="entry name" value="Glyco_trans_25"/>
</dbReference>
<evidence type="ECO:0000313" key="6">
    <source>
        <dbReference type="Proteomes" id="UP000198287"/>
    </source>
</evidence>
<dbReference type="GO" id="GO:0050211">
    <property type="term" value="F:procollagen galactosyltransferase activity"/>
    <property type="evidence" value="ECO:0007669"/>
    <property type="project" value="TreeGrafter"/>
</dbReference>
<dbReference type="AlphaFoldDB" id="A0A226CXB7"/>